<dbReference type="PROSITE" id="PS51145">
    <property type="entry name" value="ZU5"/>
    <property type="match status" value="1"/>
</dbReference>
<dbReference type="CDD" id="cd06729">
    <property type="entry name" value="PDZ3_ZO1-like_domain"/>
    <property type="match status" value="1"/>
</dbReference>
<dbReference type="PANTHER" id="PTHR13865">
    <property type="entry name" value="TIGHT JUNCTION PROTEIN"/>
    <property type="match status" value="1"/>
</dbReference>
<dbReference type="InterPro" id="IPR000906">
    <property type="entry name" value="ZU5_dom"/>
</dbReference>
<gene>
    <name evidence="6" type="ORF">QYM36_003916</name>
</gene>
<dbReference type="PANTHER" id="PTHR13865:SF28">
    <property type="entry name" value="POLYCHAETOID, ISOFORM O"/>
    <property type="match status" value="1"/>
</dbReference>
<dbReference type="SMART" id="SM00072">
    <property type="entry name" value="GuKc"/>
    <property type="match status" value="1"/>
</dbReference>
<dbReference type="InterPro" id="IPR001452">
    <property type="entry name" value="SH3_domain"/>
</dbReference>
<dbReference type="SUPFAM" id="SSF50156">
    <property type="entry name" value="PDZ domain-like"/>
    <property type="match status" value="3"/>
</dbReference>
<feature type="region of interest" description="Disordered" evidence="2">
    <location>
        <begin position="1"/>
        <end position="85"/>
    </location>
</feature>
<feature type="compositionally biased region" description="Basic and acidic residues" evidence="2">
    <location>
        <begin position="1099"/>
        <end position="1109"/>
    </location>
</feature>
<name>A0AA88IH13_ARTSF</name>
<feature type="domain" description="PDZ" evidence="4">
    <location>
        <begin position="626"/>
        <end position="706"/>
    </location>
</feature>
<dbReference type="InterPro" id="IPR008144">
    <property type="entry name" value="Guanylate_kin-like_dom"/>
</dbReference>
<dbReference type="GO" id="GO:0150105">
    <property type="term" value="P:protein localization to cell-cell junction"/>
    <property type="evidence" value="ECO:0007669"/>
    <property type="project" value="TreeGrafter"/>
</dbReference>
<comment type="caution">
    <text evidence="6">The sequence shown here is derived from an EMBL/GenBank/DDBJ whole genome shotgun (WGS) entry which is preliminary data.</text>
</comment>
<evidence type="ECO:0000313" key="6">
    <source>
        <dbReference type="EMBL" id="KAK2721762.1"/>
    </source>
</evidence>
<organism evidence="6 7">
    <name type="scientific">Artemia franciscana</name>
    <name type="common">Brine shrimp</name>
    <name type="synonym">Artemia sanfranciscana</name>
    <dbReference type="NCBI Taxonomy" id="6661"/>
    <lineage>
        <taxon>Eukaryota</taxon>
        <taxon>Metazoa</taxon>
        <taxon>Ecdysozoa</taxon>
        <taxon>Arthropoda</taxon>
        <taxon>Crustacea</taxon>
        <taxon>Branchiopoda</taxon>
        <taxon>Anostraca</taxon>
        <taxon>Artemiidae</taxon>
        <taxon>Artemia</taxon>
    </lineage>
</organism>
<evidence type="ECO:0000259" key="5">
    <source>
        <dbReference type="PROSITE" id="PS51145"/>
    </source>
</evidence>
<feature type="compositionally biased region" description="Basic and acidic residues" evidence="2">
    <location>
        <begin position="1219"/>
        <end position="1239"/>
    </location>
</feature>
<dbReference type="GO" id="GO:0098609">
    <property type="term" value="P:cell-cell adhesion"/>
    <property type="evidence" value="ECO:0007669"/>
    <property type="project" value="TreeGrafter"/>
</dbReference>
<evidence type="ECO:0000256" key="2">
    <source>
        <dbReference type="SAM" id="MobiDB-lite"/>
    </source>
</evidence>
<dbReference type="CDD" id="cd11859">
    <property type="entry name" value="SH3_ZO"/>
    <property type="match status" value="1"/>
</dbReference>
<feature type="domain" description="PDZ" evidence="4">
    <location>
        <begin position="325"/>
        <end position="412"/>
    </location>
</feature>
<dbReference type="Pfam" id="PF00595">
    <property type="entry name" value="PDZ"/>
    <property type="match status" value="3"/>
</dbReference>
<dbReference type="CDD" id="cd06727">
    <property type="entry name" value="PDZ1_ZO1-like"/>
    <property type="match status" value="1"/>
</dbReference>
<dbReference type="Gene3D" id="2.30.42.10">
    <property type="match status" value="3"/>
</dbReference>
<dbReference type="Pfam" id="PF00625">
    <property type="entry name" value="Guanylate_kin"/>
    <property type="match status" value="1"/>
</dbReference>
<evidence type="ECO:0000259" key="3">
    <source>
        <dbReference type="PROSITE" id="PS50052"/>
    </source>
</evidence>
<feature type="compositionally biased region" description="Pro residues" evidence="2">
    <location>
        <begin position="1296"/>
        <end position="1311"/>
    </location>
</feature>
<dbReference type="SUPFAM" id="SSF50044">
    <property type="entry name" value="SH3-domain"/>
    <property type="match status" value="1"/>
</dbReference>
<dbReference type="Gene3D" id="2.30.30.40">
    <property type="entry name" value="SH3 Domains"/>
    <property type="match status" value="1"/>
</dbReference>
<dbReference type="PROSITE" id="PS50106">
    <property type="entry name" value="PDZ"/>
    <property type="match status" value="3"/>
</dbReference>
<dbReference type="GO" id="GO:0005886">
    <property type="term" value="C:plasma membrane"/>
    <property type="evidence" value="ECO:0007669"/>
    <property type="project" value="TreeGrafter"/>
</dbReference>
<feature type="region of interest" description="Disordered" evidence="2">
    <location>
        <begin position="1038"/>
        <end position="1406"/>
    </location>
</feature>
<dbReference type="InterPro" id="IPR008145">
    <property type="entry name" value="GK/Ca_channel_bsu"/>
</dbReference>
<feature type="domain" description="PDZ" evidence="4">
    <location>
        <begin position="424"/>
        <end position="505"/>
    </location>
</feature>
<dbReference type="InterPro" id="IPR001478">
    <property type="entry name" value="PDZ"/>
</dbReference>
<feature type="compositionally biased region" description="Basic and acidic residues" evidence="2">
    <location>
        <begin position="1179"/>
        <end position="1191"/>
    </location>
</feature>
<evidence type="ECO:0000259" key="4">
    <source>
        <dbReference type="PROSITE" id="PS50106"/>
    </source>
</evidence>
<feature type="region of interest" description="Disordered" evidence="2">
    <location>
        <begin position="1418"/>
        <end position="1447"/>
    </location>
</feature>
<feature type="compositionally biased region" description="Polar residues" evidence="2">
    <location>
        <begin position="1208"/>
        <end position="1218"/>
    </location>
</feature>
<feature type="compositionally biased region" description="Polar residues" evidence="2">
    <location>
        <begin position="1383"/>
        <end position="1393"/>
    </location>
</feature>
<feature type="domain" description="Guanylate kinase-like" evidence="3">
    <location>
        <begin position="902"/>
        <end position="1003"/>
    </location>
</feature>
<evidence type="ECO:0000256" key="1">
    <source>
        <dbReference type="ARBA" id="ARBA00022443"/>
    </source>
</evidence>
<feature type="compositionally biased region" description="Low complexity" evidence="2">
    <location>
        <begin position="1318"/>
        <end position="1335"/>
    </location>
</feature>
<feature type="region of interest" description="Disordered" evidence="2">
    <location>
        <begin position="168"/>
        <end position="195"/>
    </location>
</feature>
<dbReference type="Gene3D" id="2.60.220.30">
    <property type="match status" value="1"/>
</dbReference>
<dbReference type="InterPro" id="IPR036034">
    <property type="entry name" value="PDZ_sf"/>
</dbReference>
<keyword evidence="1" id="KW-0728">SH3 domain</keyword>
<dbReference type="EMBL" id="JAVRJZ010000006">
    <property type="protein sequence ID" value="KAK2721762.1"/>
    <property type="molecule type" value="Genomic_DNA"/>
</dbReference>
<dbReference type="CDD" id="cd06728">
    <property type="entry name" value="PDZ2_ZO1-like_ds"/>
    <property type="match status" value="1"/>
</dbReference>
<dbReference type="Pfam" id="PF00791">
    <property type="entry name" value="ZU5"/>
    <property type="match status" value="1"/>
</dbReference>
<dbReference type="GO" id="GO:0045216">
    <property type="term" value="P:cell-cell junction organization"/>
    <property type="evidence" value="ECO:0007669"/>
    <property type="project" value="TreeGrafter"/>
</dbReference>
<accession>A0AA88IH13</accession>
<dbReference type="GO" id="GO:0050839">
    <property type="term" value="F:cell adhesion molecule binding"/>
    <property type="evidence" value="ECO:0007669"/>
    <property type="project" value="TreeGrafter"/>
</dbReference>
<protein>
    <recommendedName>
        <fullName evidence="8">Tight junction protein ZO-1</fullName>
    </recommendedName>
</protein>
<keyword evidence="7" id="KW-1185">Reference proteome</keyword>
<proteinExistence type="predicted"/>
<feature type="compositionally biased region" description="Basic and acidic residues" evidence="2">
    <location>
        <begin position="176"/>
        <end position="190"/>
    </location>
</feature>
<dbReference type="InterPro" id="IPR027417">
    <property type="entry name" value="P-loop_NTPase"/>
</dbReference>
<feature type="domain" description="ZU5" evidence="5">
    <location>
        <begin position="1453"/>
        <end position="1587"/>
    </location>
</feature>
<dbReference type="SMART" id="SM00218">
    <property type="entry name" value="ZU5"/>
    <property type="match status" value="1"/>
</dbReference>
<dbReference type="FunFam" id="2.30.42.10:FF:000029">
    <property type="entry name" value="tight junction protein ZO-1 isoform X1"/>
    <property type="match status" value="1"/>
</dbReference>
<dbReference type="SMART" id="SM00326">
    <property type="entry name" value="SH3"/>
    <property type="match status" value="1"/>
</dbReference>
<evidence type="ECO:0008006" key="8">
    <source>
        <dbReference type="Google" id="ProtNLM"/>
    </source>
</evidence>
<reference evidence="6" key="1">
    <citation type="submission" date="2023-07" db="EMBL/GenBank/DDBJ databases">
        <title>Chromosome-level genome assembly of Artemia franciscana.</title>
        <authorList>
            <person name="Jo E."/>
        </authorList>
    </citation>
    <scope>NUCLEOTIDE SEQUENCE</scope>
    <source>
        <tissue evidence="6">Whole body</tissue>
    </source>
</reference>
<evidence type="ECO:0000313" key="7">
    <source>
        <dbReference type="Proteomes" id="UP001187531"/>
    </source>
</evidence>
<dbReference type="GO" id="GO:0005923">
    <property type="term" value="C:bicellular tight junction"/>
    <property type="evidence" value="ECO:0007669"/>
    <property type="project" value="TreeGrafter"/>
</dbReference>
<dbReference type="PROSITE" id="PS50052">
    <property type="entry name" value="GUANYLATE_KINASE_2"/>
    <property type="match status" value="1"/>
</dbReference>
<dbReference type="InterPro" id="IPR036028">
    <property type="entry name" value="SH3-like_dom_sf"/>
</dbReference>
<dbReference type="Proteomes" id="UP001187531">
    <property type="component" value="Unassembled WGS sequence"/>
</dbReference>
<feature type="compositionally biased region" description="Polar residues" evidence="2">
    <location>
        <begin position="1424"/>
        <end position="1447"/>
    </location>
</feature>
<dbReference type="SUPFAM" id="SSF52540">
    <property type="entry name" value="P-loop containing nucleoside triphosphate hydrolases"/>
    <property type="match status" value="1"/>
</dbReference>
<dbReference type="SMART" id="SM00228">
    <property type="entry name" value="PDZ"/>
    <property type="match status" value="3"/>
</dbReference>
<sequence length="1587" mass="174280">MEQLDPKEFVSSLFSGSDIEESQLKTTPGGADTLQEVKRKLSSISLDGEIELKNKPEHPSSEQGQEKEEIPKTVSTPTSPTKKHGNTLIIEIAPEGKGQLCVPSDCGIRVHRSSTPAGAAAKSSPSCSRAVSVLPLNDLDPKRRKVKPIARAASFSFSTSFATLGRKLGVKNSNKKKSDFDQPPPVRKEPPSPSFSLLQSVTSVATLPRKKNKIRRPGPFSLSVPSPVIPHQPLYGNLPPQEYSRNYKVASRCSSAMAPYSRYEDDPSLLPLTSFDDSPTSTLNRLIAHSPSASPIPPRLVEMYDEPVDEDIGVAAERVTWEYHHVTLQRIPGYGFGIAVSGGRDNPHFTNGDPAIAISDVLKGGPAEGKLQINDRVLSANSVPLENVDYNTAVQVLRDSGGAVSLVVKRRVVVVSTNESSTMKVTLTKGKKKEDFGIVLGCRIYIKEITNKALMSPSDGGPAIQEGDLVLRINSQMTENLSLKEAKKLMEQSRDKLQLVIKRDKAEGPSGTLSIGTNGPAENGHDSMGSPYQHHYSTQNLYVQSPTRHSGTDIRVSMNGFRSLDDKSNLTRQTGRSRGPITDLGVGSLDAEEIPPRPPPPRGDDYYPSRTSRSYGDENHRPTDNTVIRFRKEGGSVGIRLTGGNETGVFVSAVQPGSAASIQGLQAGDKILKVNGTDVKGATREETVLMLMGLQDQVELLIQHRKEEYDQVLQSGKGDLFFVKTHFSYDGGLKGDMGFKKGEIFKIIDTLYNGVVGQWQVARIGGSGQEIQRGVIPNSITAEEIATAQFNAVKKEQTVSDSSNKGGFFRRRRTNGRRSKSLGKDHWDDVVFTESLSKFPAYERVTLKHPGFVRPVVLFGSIADIARNRLLSDYPDKFCSPQVDSGNGDENEENKTPKSGIVRLSAIRTIIDSGRHALLDITPSAVDKLNYAQFYPVVVYLKADSKFVVKELRSSLPKTAHRSTKKLLEQSQKLDRLWNHIFTTTVAVTSADTWYKRMRECIEREQNQAVWMSENKLDNCNLADDFLFPMNTRLSYASSPESDVDLSPEPRMPKVEPKKTRLMRSSSDPSIVSPEEVAPSFSPPSYPRASTKQPSSEGLDGRRMDRESKYGFIDSGHSSRPSSHHPNSRHSVGSNHRQPFVKETGLPMDPPPPKIDRASKPRAYVDSGGCESGSARRGTSVDRDSRDKKTASYESTSSQEAYPRHSDLSGQTPNASSFRTREPTDPSRYSKEKSQDRGRSTARQPDPYRFSRSSTNPPPGSPSQERPLNGNYGTYDYKPSPPPKGASVGPVSSYKPVPPPKPRNYNRPPPLSISNGDPSATYWSHSSPSTSSNPKSPVPPRSYDNYYNSYNNYPKYEEDSNGFDSGHGSSLDRQSYGGLSVRPPSSNNKNQYYYNVPPRDNRPIDLQHRDQRGSAFELYRKPSYASTSAGPSAENARTSPSDIRSPSPQSVIAVAEGVFTSTGGSLESREAGVSLHIPPEALPSGVKQRIFFKVCRDSALMPPLDAEKGEQLLSPLVMCGPHGLRFLKPVELHLPHRPVGSSNRWSVALKSGATEEIDQENKWRHLSLPPDLKSTGEGNVVVLVDHF</sequence>
<dbReference type="Gene3D" id="3.40.50.300">
    <property type="entry name" value="P-loop containing nucleotide triphosphate hydrolases"/>
    <property type="match status" value="1"/>
</dbReference>
<feature type="region of interest" description="Disordered" evidence="2">
    <location>
        <begin position="505"/>
        <end position="534"/>
    </location>
</feature>
<feature type="region of interest" description="Disordered" evidence="2">
    <location>
        <begin position="550"/>
        <end position="623"/>
    </location>
</feature>
<feature type="compositionally biased region" description="Low complexity" evidence="2">
    <location>
        <begin position="1342"/>
        <end position="1353"/>
    </location>
</feature>
<feature type="compositionally biased region" description="Basic and acidic residues" evidence="2">
    <location>
        <begin position="50"/>
        <end position="71"/>
    </location>
</feature>